<dbReference type="InterPro" id="IPR010127">
    <property type="entry name" value="Phasin_subfam-1"/>
</dbReference>
<dbReference type="NCBIfam" id="TIGR01841">
    <property type="entry name" value="phasin"/>
    <property type="match status" value="1"/>
</dbReference>
<evidence type="ECO:0000313" key="3">
    <source>
        <dbReference type="EMBL" id="MRV71227.1"/>
    </source>
</evidence>
<dbReference type="AlphaFoldDB" id="A0A7X2IKJ1"/>
<evidence type="ECO:0000313" key="4">
    <source>
        <dbReference type="Proteomes" id="UP000446768"/>
    </source>
</evidence>
<comment type="caution">
    <text evidence="3">The sequence shown here is derived from an EMBL/GenBank/DDBJ whole genome shotgun (WGS) entry which is preliminary data.</text>
</comment>
<gene>
    <name evidence="3" type="primary">phaP</name>
    <name evidence="3" type="ORF">GJ700_05775</name>
</gene>
<dbReference type="Proteomes" id="UP000446768">
    <property type="component" value="Unassembled WGS sequence"/>
</dbReference>
<dbReference type="RefSeq" id="WP_154371708.1">
    <property type="nucleotide sequence ID" value="NZ_WKJJ01000003.1"/>
</dbReference>
<sequence>MNAFTEQFSAATASAKSQLETQLDIANHYATTAFEGVQQVIALNFSTTRASVEKSSAVAKQLLEARDPRDLIVQTPNLDNFLAYSRELYSIASKTQAELLQLVKDQFKEATATAASVAAKPLALAAKVANQPAAAAVVHNEPAESEIVDAPAAAPKAAKAEAKTEAKAEAKGKPAAKPLAEAVAELSGHSAEEDKPVAAVVAAETTEAKPVVLKSVSPKK</sequence>
<protein>
    <submittedName>
        <fullName evidence="3">TIGR01841 family phasin</fullName>
    </submittedName>
</protein>
<feature type="compositionally biased region" description="Low complexity" evidence="1">
    <location>
        <begin position="173"/>
        <end position="182"/>
    </location>
</feature>
<dbReference type="InterPro" id="IPR018968">
    <property type="entry name" value="Phasin"/>
</dbReference>
<dbReference type="Pfam" id="PF09361">
    <property type="entry name" value="Phasin_2"/>
    <property type="match status" value="1"/>
</dbReference>
<proteinExistence type="predicted"/>
<keyword evidence="4" id="KW-1185">Reference proteome</keyword>
<accession>A0A7X2IKJ1</accession>
<organism evidence="3 4">
    <name type="scientific">Pseudoduganella rivuli</name>
    <dbReference type="NCBI Taxonomy" id="2666085"/>
    <lineage>
        <taxon>Bacteria</taxon>
        <taxon>Pseudomonadati</taxon>
        <taxon>Pseudomonadota</taxon>
        <taxon>Betaproteobacteria</taxon>
        <taxon>Burkholderiales</taxon>
        <taxon>Oxalobacteraceae</taxon>
        <taxon>Telluria group</taxon>
        <taxon>Pseudoduganella</taxon>
    </lineage>
</organism>
<evidence type="ECO:0000259" key="2">
    <source>
        <dbReference type="Pfam" id="PF09361"/>
    </source>
</evidence>
<feature type="compositionally biased region" description="Basic and acidic residues" evidence="1">
    <location>
        <begin position="158"/>
        <end position="172"/>
    </location>
</feature>
<dbReference type="EMBL" id="WKJJ01000003">
    <property type="protein sequence ID" value="MRV71227.1"/>
    <property type="molecule type" value="Genomic_DNA"/>
</dbReference>
<feature type="domain" description="Phasin" evidence="2">
    <location>
        <begin position="17"/>
        <end position="107"/>
    </location>
</feature>
<reference evidence="3 4" key="1">
    <citation type="submission" date="2019-11" db="EMBL/GenBank/DDBJ databases">
        <title>Novel species isolated from a subtropical stream in China.</title>
        <authorList>
            <person name="Lu H."/>
        </authorList>
    </citation>
    <scope>NUCLEOTIDE SEQUENCE [LARGE SCALE GENOMIC DNA]</scope>
    <source>
        <strain evidence="3 4">FT92W</strain>
    </source>
</reference>
<feature type="region of interest" description="Disordered" evidence="1">
    <location>
        <begin position="151"/>
        <end position="193"/>
    </location>
</feature>
<evidence type="ECO:0000256" key="1">
    <source>
        <dbReference type="SAM" id="MobiDB-lite"/>
    </source>
</evidence>
<name>A0A7X2IKJ1_9BURK</name>